<evidence type="ECO:0000256" key="2">
    <source>
        <dbReference type="ARBA" id="ARBA00022771"/>
    </source>
</evidence>
<evidence type="ECO:0000256" key="4">
    <source>
        <dbReference type="PROSITE-ProRule" id="PRU00134"/>
    </source>
</evidence>
<dbReference type="PANTHER" id="PTHR13244">
    <property type="entry name" value="ZINC FINGER MYND DOMAIN CONTAINING PROTEIN 10"/>
    <property type="match status" value="1"/>
</dbReference>
<dbReference type="EMBL" id="UFQS01001942">
    <property type="protein sequence ID" value="SSX12750.1"/>
    <property type="molecule type" value="Genomic_DNA"/>
</dbReference>
<dbReference type="SUPFAM" id="SSF144232">
    <property type="entry name" value="HIT/MYND zinc finger-like"/>
    <property type="match status" value="1"/>
</dbReference>
<dbReference type="PROSITE" id="PS50865">
    <property type="entry name" value="ZF_MYND_2"/>
    <property type="match status" value="1"/>
</dbReference>
<dbReference type="GO" id="GO:0005737">
    <property type="term" value="C:cytoplasm"/>
    <property type="evidence" value="ECO:0007669"/>
    <property type="project" value="TreeGrafter"/>
</dbReference>
<accession>A0A336L5D1</accession>
<reference evidence="6" key="1">
    <citation type="submission" date="2018-04" db="EMBL/GenBank/DDBJ databases">
        <authorList>
            <person name="Go L.Y."/>
            <person name="Mitchell J.A."/>
        </authorList>
    </citation>
    <scope>NUCLEOTIDE SEQUENCE</scope>
    <source>
        <tissue evidence="6">Whole organism</tissue>
    </source>
</reference>
<dbReference type="GO" id="GO:0044458">
    <property type="term" value="P:motile cilium assembly"/>
    <property type="evidence" value="ECO:0007669"/>
    <property type="project" value="TreeGrafter"/>
</dbReference>
<dbReference type="GO" id="GO:0034451">
    <property type="term" value="C:centriolar satellite"/>
    <property type="evidence" value="ECO:0007669"/>
    <property type="project" value="TreeGrafter"/>
</dbReference>
<dbReference type="Gene3D" id="6.10.140.2220">
    <property type="match status" value="1"/>
</dbReference>
<dbReference type="GO" id="GO:0036159">
    <property type="term" value="P:inner dynein arm assembly"/>
    <property type="evidence" value="ECO:0007669"/>
    <property type="project" value="TreeGrafter"/>
</dbReference>
<dbReference type="VEuPathDB" id="VectorBase:CSON004625"/>
<evidence type="ECO:0000256" key="1">
    <source>
        <dbReference type="ARBA" id="ARBA00022723"/>
    </source>
</evidence>
<dbReference type="PANTHER" id="PTHR13244:SF7">
    <property type="entry name" value="ZINC FINGER MYND DOMAIN-CONTAINING PROTEIN 10"/>
    <property type="match status" value="1"/>
</dbReference>
<dbReference type="PROSITE" id="PS01360">
    <property type="entry name" value="ZF_MYND_1"/>
    <property type="match status" value="1"/>
</dbReference>
<protein>
    <submittedName>
        <fullName evidence="6">CSON004625 protein</fullName>
    </submittedName>
</protein>
<keyword evidence="1" id="KW-0479">Metal-binding</keyword>
<dbReference type="InterPro" id="IPR002893">
    <property type="entry name" value="Znf_MYND"/>
</dbReference>
<dbReference type="EMBL" id="UFQT01001942">
    <property type="protein sequence ID" value="SSX32192.1"/>
    <property type="molecule type" value="Genomic_DNA"/>
</dbReference>
<dbReference type="AlphaFoldDB" id="A0A336L5D1"/>
<dbReference type="CDD" id="cd23024">
    <property type="entry name" value="zf-HIT_ZNHIT2-3"/>
    <property type="match status" value="1"/>
</dbReference>
<dbReference type="GO" id="GO:0008270">
    <property type="term" value="F:zinc ion binding"/>
    <property type="evidence" value="ECO:0007669"/>
    <property type="project" value="UniProtKB-KW"/>
</dbReference>
<keyword evidence="2 4" id="KW-0863">Zinc-finger</keyword>
<keyword evidence="3" id="KW-0862">Zinc</keyword>
<evidence type="ECO:0000313" key="6">
    <source>
        <dbReference type="EMBL" id="SSX12750.1"/>
    </source>
</evidence>
<evidence type="ECO:0000313" key="7">
    <source>
        <dbReference type="EMBL" id="SSX32192.1"/>
    </source>
</evidence>
<dbReference type="OMA" id="LIHEAYC"/>
<name>A0A336L5D1_CULSO</name>
<feature type="domain" description="MYND-type" evidence="5">
    <location>
        <begin position="517"/>
        <end position="553"/>
    </location>
</feature>
<dbReference type="InterPro" id="IPR052298">
    <property type="entry name" value="ZMYND10"/>
</dbReference>
<proteinExistence type="predicted"/>
<dbReference type="Pfam" id="PF01753">
    <property type="entry name" value="zf-MYND"/>
    <property type="match status" value="1"/>
</dbReference>
<evidence type="ECO:0000256" key="3">
    <source>
        <dbReference type="ARBA" id="ARBA00022833"/>
    </source>
</evidence>
<evidence type="ECO:0000259" key="5">
    <source>
        <dbReference type="PROSITE" id="PS50865"/>
    </source>
</evidence>
<dbReference type="GO" id="GO:0036158">
    <property type="term" value="P:outer dynein arm assembly"/>
    <property type="evidence" value="ECO:0007669"/>
    <property type="project" value="TreeGrafter"/>
</dbReference>
<gene>
    <name evidence="6" type="primary">CSON004625</name>
</gene>
<reference evidence="7" key="2">
    <citation type="submission" date="2018-07" db="EMBL/GenBank/DDBJ databases">
        <authorList>
            <person name="Quirk P.G."/>
            <person name="Krulwich T.A."/>
        </authorList>
    </citation>
    <scope>NUCLEOTIDE SEQUENCE</scope>
</reference>
<organism evidence="6">
    <name type="scientific">Culicoides sonorensis</name>
    <name type="common">Biting midge</name>
    <dbReference type="NCBI Taxonomy" id="179676"/>
    <lineage>
        <taxon>Eukaryota</taxon>
        <taxon>Metazoa</taxon>
        <taxon>Ecdysozoa</taxon>
        <taxon>Arthropoda</taxon>
        <taxon>Hexapoda</taxon>
        <taxon>Insecta</taxon>
        <taxon>Pterygota</taxon>
        <taxon>Neoptera</taxon>
        <taxon>Endopterygota</taxon>
        <taxon>Diptera</taxon>
        <taxon>Nematocera</taxon>
        <taxon>Chironomoidea</taxon>
        <taxon>Ceratopogonidae</taxon>
        <taxon>Ceratopogoninae</taxon>
        <taxon>Culicoides</taxon>
        <taxon>Monoculicoides</taxon>
    </lineage>
</organism>
<sequence>MSGISDVILPEEINLYVQSLREFHIDELGSKCWLEHHERVVKLGQQAILEASQNREETVKELMIIEGKLELLVHSALTVSIWRHKILSKLLEETPNLKVTILIYTVLYHEVVSISFLETLLYHENSCESLGDASLDLIDYSANAWLEHHERVVKLGQQAILEASQNREETVKELMIIEGKLELLVHSALTVSIWRHKILSKLLEETPNLKVTILIYTVLYHEVVSISFLETLLYHDNSCESLGDASLDLIDYSANACTQLIGLINNGYHETLREELKSAKDVKIEIEPKSELERQMKDMTFHIGMKSITILSYLVDHLERLPLGAVTRLVKIHDTPCILSEILQVRPWMRRAKKGFEKYIDEKWKKVAGDLIMKVVKPEAQTWFCLRQLLFNQDVAKNYQINDFRQRELGKLSGLLNEQILDQIPPLADLKHCLCTLQVRGYNDAHKLNLVLEEVPMIKENIMEKARKIGWKKILKEHKKLFIEIDQNDVIELAKTLNESYNLDFYAEIEKPEENICNVCQKPAEKKCARCHISYYCSVDCQRQDWKSHKKDCTGK</sequence>